<gene>
    <name evidence="2" type="ORF">H6G24_04005</name>
</gene>
<dbReference type="InterPro" id="IPR010328">
    <property type="entry name" value="DUF928"/>
</dbReference>
<organism evidence="2 3">
    <name type="scientific">Calothrix parietina FACHB-288</name>
    <dbReference type="NCBI Taxonomy" id="2692896"/>
    <lineage>
        <taxon>Bacteria</taxon>
        <taxon>Bacillati</taxon>
        <taxon>Cyanobacteriota</taxon>
        <taxon>Cyanophyceae</taxon>
        <taxon>Nostocales</taxon>
        <taxon>Calotrichaceae</taxon>
        <taxon>Calothrix</taxon>
    </lineage>
</organism>
<proteinExistence type="predicted"/>
<dbReference type="Pfam" id="PF06051">
    <property type="entry name" value="DUF928"/>
    <property type="match status" value="1"/>
</dbReference>
<comment type="caution">
    <text evidence="2">The sequence shown here is derived from an EMBL/GenBank/DDBJ whole genome shotgun (WGS) entry which is preliminary data.</text>
</comment>
<dbReference type="RefSeq" id="WP_190552165.1">
    <property type="nucleotide sequence ID" value="NZ_CAWPNO010000084.1"/>
</dbReference>
<sequence>MKKALWLQTTLISAITLSTLNFPGNVPPGQAQTLISTNKIQYVSPVNQEKPGEPIGRRKGGGSRSSCKNYASLTALVPTTNSGNKDIVWGQSTSPNPTFWFFVPDKLTTKSPIEFVIQDDADNYIYHTKFNPPETPAGIINLAVQPKTPLVAGKNYRWTFSIYCDPEKPSSSVYVRGSMTQVALNSTLQKQLETAQTPLDKAAIFAKNGIWYNALTTLGEEIQRNKRKNSEITSAWNELLKQANLENSTSAPIVPCCTPQNAPN</sequence>
<keyword evidence="3" id="KW-1185">Reference proteome</keyword>
<protein>
    <submittedName>
        <fullName evidence="2">DUF928 domain-containing protein</fullName>
    </submittedName>
</protein>
<dbReference type="EMBL" id="JACJQH010000005">
    <property type="protein sequence ID" value="MBD2194659.1"/>
    <property type="molecule type" value="Genomic_DNA"/>
</dbReference>
<name>A0ABR8A4Z5_9CYAN</name>
<evidence type="ECO:0000313" key="2">
    <source>
        <dbReference type="EMBL" id="MBD2194659.1"/>
    </source>
</evidence>
<feature type="region of interest" description="Disordered" evidence="1">
    <location>
        <begin position="45"/>
        <end position="65"/>
    </location>
</feature>
<reference evidence="2 3" key="1">
    <citation type="journal article" date="2020" name="ISME J.">
        <title>Comparative genomics reveals insights into cyanobacterial evolution and habitat adaptation.</title>
        <authorList>
            <person name="Chen M.Y."/>
            <person name="Teng W.K."/>
            <person name="Zhao L."/>
            <person name="Hu C.X."/>
            <person name="Zhou Y.K."/>
            <person name="Han B.P."/>
            <person name="Song L.R."/>
            <person name="Shu W.S."/>
        </authorList>
    </citation>
    <scope>NUCLEOTIDE SEQUENCE [LARGE SCALE GENOMIC DNA]</scope>
    <source>
        <strain evidence="2 3">FACHB-288</strain>
    </source>
</reference>
<evidence type="ECO:0000313" key="3">
    <source>
        <dbReference type="Proteomes" id="UP000658514"/>
    </source>
</evidence>
<dbReference type="Proteomes" id="UP000658514">
    <property type="component" value="Unassembled WGS sequence"/>
</dbReference>
<evidence type="ECO:0000256" key="1">
    <source>
        <dbReference type="SAM" id="MobiDB-lite"/>
    </source>
</evidence>
<accession>A0ABR8A4Z5</accession>